<protein>
    <submittedName>
        <fullName evidence="3">Low-complexity tail membrane protein</fullName>
    </submittedName>
</protein>
<dbReference type="InterPro" id="IPR049610">
    <property type="entry name" value="LCTMP-like"/>
</dbReference>
<name>A0A951P8T0_9CYAN</name>
<dbReference type="Proteomes" id="UP000707356">
    <property type="component" value="Unassembled WGS sequence"/>
</dbReference>
<proteinExistence type="predicted"/>
<evidence type="ECO:0000256" key="1">
    <source>
        <dbReference type="SAM" id="MobiDB-lite"/>
    </source>
</evidence>
<keyword evidence="2" id="KW-0812">Transmembrane</keyword>
<sequence>MQARTQPRTAVAKSAAKSEPYLWLHLAGIAALPLFLDVCLAGLRASSTLPRPFVLLLVAVAGIAPIVWMQWQRPFGIFSLLVVALKPEQLSQMQRRILAQFKAPIGRIVTLIVAGLALTILWQLNQWIPEIRLVSVAGGRWGGLLLAMVSFLLAHLVLQVPASVLPVLLTPDSKLMPPYPTAKIAEDFTLIGLRVRQILPMVSPAPVEPVELAPVEPAPVEPEPVELVPPSQPVDAPASDSRSVPATADATQDAAQPVKASPATASPAAVKQASGSALISIAVPEQTASSPADKPQPELQPEPRIIHSLAELILPDSSPQVSQTIVTINAPAPEIAAPEISAPETLPPDPEPHVKNTIVQIVIP</sequence>
<dbReference type="EMBL" id="JAHHHV010000013">
    <property type="protein sequence ID" value="MBW4464450.1"/>
    <property type="molecule type" value="Genomic_DNA"/>
</dbReference>
<organism evidence="3 4">
    <name type="scientific">Pegethrix bostrychoides GSE-TBD4-15B</name>
    <dbReference type="NCBI Taxonomy" id="2839662"/>
    <lineage>
        <taxon>Bacteria</taxon>
        <taxon>Bacillati</taxon>
        <taxon>Cyanobacteriota</taxon>
        <taxon>Cyanophyceae</taxon>
        <taxon>Oculatellales</taxon>
        <taxon>Oculatellaceae</taxon>
        <taxon>Pegethrix</taxon>
    </lineage>
</organism>
<feature type="region of interest" description="Disordered" evidence="1">
    <location>
        <begin position="218"/>
        <end position="267"/>
    </location>
</feature>
<keyword evidence="2" id="KW-1133">Transmembrane helix</keyword>
<feature type="transmembrane region" description="Helical" evidence="2">
    <location>
        <begin position="105"/>
        <end position="124"/>
    </location>
</feature>
<reference evidence="3" key="1">
    <citation type="submission" date="2021-05" db="EMBL/GenBank/DDBJ databases">
        <authorList>
            <person name="Pietrasiak N."/>
            <person name="Ward R."/>
            <person name="Stajich J.E."/>
            <person name="Kurbessoian T."/>
        </authorList>
    </citation>
    <scope>NUCLEOTIDE SEQUENCE</scope>
    <source>
        <strain evidence="3">GSE-TBD4-15B</strain>
    </source>
</reference>
<feature type="transmembrane region" description="Helical" evidence="2">
    <location>
        <begin position="21"/>
        <end position="43"/>
    </location>
</feature>
<reference evidence="3" key="2">
    <citation type="journal article" date="2022" name="Microbiol. Resour. Announc.">
        <title>Metagenome Sequencing to Explore Phylogenomics of Terrestrial Cyanobacteria.</title>
        <authorList>
            <person name="Ward R.D."/>
            <person name="Stajich J.E."/>
            <person name="Johansen J.R."/>
            <person name="Huntemann M."/>
            <person name="Clum A."/>
            <person name="Foster B."/>
            <person name="Foster B."/>
            <person name="Roux S."/>
            <person name="Palaniappan K."/>
            <person name="Varghese N."/>
            <person name="Mukherjee S."/>
            <person name="Reddy T.B.K."/>
            <person name="Daum C."/>
            <person name="Copeland A."/>
            <person name="Chen I.A."/>
            <person name="Ivanova N.N."/>
            <person name="Kyrpides N.C."/>
            <person name="Shapiro N."/>
            <person name="Eloe-Fadrosh E.A."/>
            <person name="Pietrasiak N."/>
        </authorList>
    </citation>
    <scope>NUCLEOTIDE SEQUENCE</scope>
    <source>
        <strain evidence="3">GSE-TBD4-15B</strain>
    </source>
</reference>
<comment type="caution">
    <text evidence="3">The sequence shown here is derived from an EMBL/GenBank/DDBJ whole genome shotgun (WGS) entry which is preliminary data.</text>
</comment>
<evidence type="ECO:0000256" key="2">
    <source>
        <dbReference type="SAM" id="Phobius"/>
    </source>
</evidence>
<feature type="compositionally biased region" description="Low complexity" evidence="1">
    <location>
        <begin position="244"/>
        <end position="258"/>
    </location>
</feature>
<feature type="transmembrane region" description="Helical" evidence="2">
    <location>
        <begin position="49"/>
        <end position="68"/>
    </location>
</feature>
<accession>A0A951P8T0</accession>
<feature type="transmembrane region" description="Helical" evidence="2">
    <location>
        <begin position="144"/>
        <end position="169"/>
    </location>
</feature>
<evidence type="ECO:0000313" key="4">
    <source>
        <dbReference type="Proteomes" id="UP000707356"/>
    </source>
</evidence>
<gene>
    <name evidence="3" type="ORF">KME07_03290</name>
</gene>
<dbReference type="NCBIfam" id="NF033183">
    <property type="entry name" value="colliding_TM"/>
    <property type="match status" value="1"/>
</dbReference>
<keyword evidence="2" id="KW-0472">Membrane</keyword>
<evidence type="ECO:0000313" key="3">
    <source>
        <dbReference type="EMBL" id="MBW4464450.1"/>
    </source>
</evidence>
<dbReference type="AlphaFoldDB" id="A0A951P8T0"/>